<accession>A0A6C0CJM0</accession>
<dbReference type="EMBL" id="MN739438">
    <property type="protein sequence ID" value="QHT04798.1"/>
    <property type="molecule type" value="Genomic_DNA"/>
</dbReference>
<sequence>MGKTLNVCMILFVNLVCVLAILLLNSMYSSFDNTECYVENANVTTTSTKKCYLDQSTSPPVSRCYDTNTPRKVCNLTITEPVNGTTLVYNDYEKVCEIANKDHVVPCTIYTSSGLISYGHTSITPFILMFTMVCVIWAMMLGCICWFCGKLYQQEYDLENITMEDPVTRELVRYDPPPATSPV</sequence>
<keyword evidence="1" id="KW-1133">Transmembrane helix</keyword>
<proteinExistence type="predicted"/>
<organism evidence="2">
    <name type="scientific">viral metagenome</name>
    <dbReference type="NCBI Taxonomy" id="1070528"/>
    <lineage>
        <taxon>unclassified sequences</taxon>
        <taxon>metagenomes</taxon>
        <taxon>organismal metagenomes</taxon>
    </lineage>
</organism>
<name>A0A6C0CJM0_9ZZZZ</name>
<feature type="transmembrane region" description="Helical" evidence="1">
    <location>
        <begin position="126"/>
        <end position="148"/>
    </location>
</feature>
<dbReference type="AlphaFoldDB" id="A0A6C0CJM0"/>
<protein>
    <submittedName>
        <fullName evidence="2">Uncharacterized protein</fullName>
    </submittedName>
</protein>
<evidence type="ECO:0000313" key="2">
    <source>
        <dbReference type="EMBL" id="QHT04798.1"/>
    </source>
</evidence>
<keyword evidence="1" id="KW-0812">Transmembrane</keyword>
<evidence type="ECO:0000256" key="1">
    <source>
        <dbReference type="SAM" id="Phobius"/>
    </source>
</evidence>
<reference evidence="2" key="1">
    <citation type="journal article" date="2020" name="Nature">
        <title>Giant virus diversity and host interactions through global metagenomics.</title>
        <authorList>
            <person name="Schulz F."/>
            <person name="Roux S."/>
            <person name="Paez-Espino D."/>
            <person name="Jungbluth S."/>
            <person name="Walsh D.A."/>
            <person name="Denef V.J."/>
            <person name="McMahon K.D."/>
            <person name="Konstantinidis K.T."/>
            <person name="Eloe-Fadrosh E.A."/>
            <person name="Kyrpides N.C."/>
            <person name="Woyke T."/>
        </authorList>
    </citation>
    <scope>NUCLEOTIDE SEQUENCE</scope>
    <source>
        <strain evidence="2">GVMAG-M-3300021343-4</strain>
    </source>
</reference>
<feature type="transmembrane region" description="Helical" evidence="1">
    <location>
        <begin position="7"/>
        <end position="28"/>
    </location>
</feature>
<keyword evidence="1" id="KW-0472">Membrane</keyword>